<evidence type="ECO:0000313" key="2">
    <source>
        <dbReference type="Proteomes" id="UP000199134"/>
    </source>
</evidence>
<accession>A0A1H0H1V3</accession>
<evidence type="ECO:0000313" key="1">
    <source>
        <dbReference type="EMBL" id="SDO13062.1"/>
    </source>
</evidence>
<comment type="caution">
    <text evidence="1">The sequence shown here is derived from an EMBL/GenBank/DDBJ whole genome shotgun (WGS) entry which is preliminary data.</text>
</comment>
<gene>
    <name evidence="1" type="ORF">SAMN04487900_11078</name>
</gene>
<reference evidence="2" key="1">
    <citation type="submission" date="2016-10" db="EMBL/GenBank/DDBJ databases">
        <authorList>
            <person name="de Groot N.N."/>
        </authorList>
    </citation>
    <scope>NUCLEOTIDE SEQUENCE [LARGE SCALE GENOMIC DNA]</scope>
    <source>
        <strain evidence="2">BP1-145</strain>
    </source>
</reference>
<organism evidence="1 2">
    <name type="scientific">Prevotella communis</name>
    <dbReference type="NCBI Taxonomy" id="2913614"/>
    <lineage>
        <taxon>Bacteria</taxon>
        <taxon>Pseudomonadati</taxon>
        <taxon>Bacteroidota</taxon>
        <taxon>Bacteroidia</taxon>
        <taxon>Bacteroidales</taxon>
        <taxon>Prevotellaceae</taxon>
        <taxon>Prevotella</taxon>
    </lineage>
</organism>
<dbReference type="AlphaFoldDB" id="A0A1H0H1V3"/>
<proteinExistence type="predicted"/>
<protein>
    <submittedName>
        <fullName evidence="1">Uncharacterized protein</fullName>
    </submittedName>
</protein>
<name>A0A1H0H1V3_9BACT</name>
<dbReference type="EMBL" id="FNIW01000010">
    <property type="protein sequence ID" value="SDO13062.1"/>
    <property type="molecule type" value="Genomic_DNA"/>
</dbReference>
<dbReference type="Proteomes" id="UP000199134">
    <property type="component" value="Unassembled WGS sequence"/>
</dbReference>
<sequence length="199" mass="23282">MMFNEKYGLQRAVLSRTKTKTRRDGKKVEKQYAIYVVANEMKGKEDYLSLEEFAISKSPYNVGDIVAIQQSYKELLEEEYMPTSIENEVIIMVEQNHIGCTNKMYVKAELMPHHVRITEVRFEQLKCISDEECLEEGIYRRDDVIDCNMNPVVRYQYYGTPEMFATPRDAFASLIDKTCGKGTWDRNGYVYVYGIERVD</sequence>